<keyword evidence="3" id="KW-1185">Reference proteome</keyword>
<dbReference type="InterPro" id="IPR027925">
    <property type="entry name" value="MCM_N"/>
</dbReference>
<reference evidence="2 3" key="1">
    <citation type="journal article" date="2017" name="Mol. Biol. Evol.">
        <title>The 4-celled Tetrabaena socialis nuclear genome reveals the essential components for genetic control of cell number at the origin of multicellularity in the volvocine lineage.</title>
        <authorList>
            <person name="Featherston J."/>
            <person name="Arakaki Y."/>
            <person name="Hanschen E.R."/>
            <person name="Ferris P.J."/>
            <person name="Michod R.E."/>
            <person name="Olson B.J.S.C."/>
            <person name="Nozaki H."/>
            <person name="Durand P.M."/>
        </authorList>
    </citation>
    <scope>NUCLEOTIDE SEQUENCE [LARGE SCALE GENOMIC DNA]</scope>
    <source>
        <strain evidence="2 3">NIES-571</strain>
    </source>
</reference>
<sequence>MAKRLRGLMGFPPLRARRAGSCAKFLTNFMDPEDESRAKYLHQLQEIANRRSKVLRISLDDVEAFFEAEEPKLVGQMEQNTRTYQKLIAEAADTLMPPPDVTAAGVKKDVYDILSEH</sequence>
<organism evidence="2 3">
    <name type="scientific">Tetrabaena socialis</name>
    <dbReference type="NCBI Taxonomy" id="47790"/>
    <lineage>
        <taxon>Eukaryota</taxon>
        <taxon>Viridiplantae</taxon>
        <taxon>Chlorophyta</taxon>
        <taxon>core chlorophytes</taxon>
        <taxon>Chlorophyceae</taxon>
        <taxon>CS clade</taxon>
        <taxon>Chlamydomonadales</taxon>
        <taxon>Tetrabaenaceae</taxon>
        <taxon>Tetrabaena</taxon>
    </lineage>
</organism>
<evidence type="ECO:0000313" key="3">
    <source>
        <dbReference type="Proteomes" id="UP000236333"/>
    </source>
</evidence>
<comment type="caution">
    <text evidence="2">The sequence shown here is derived from an EMBL/GenBank/DDBJ whole genome shotgun (WGS) entry which is preliminary data.</text>
</comment>
<dbReference type="EMBL" id="PGGS01001263">
    <property type="protein sequence ID" value="PNH00628.1"/>
    <property type="molecule type" value="Genomic_DNA"/>
</dbReference>
<feature type="non-terminal residue" evidence="2">
    <location>
        <position position="117"/>
    </location>
</feature>
<dbReference type="AlphaFoldDB" id="A0A2J7ZK27"/>
<feature type="domain" description="MCM N-terminal" evidence="1">
    <location>
        <begin position="24"/>
        <end position="99"/>
    </location>
</feature>
<gene>
    <name evidence="2" type="ORF">TSOC_013538</name>
</gene>
<dbReference type="Proteomes" id="UP000236333">
    <property type="component" value="Unassembled WGS sequence"/>
</dbReference>
<dbReference type="OrthoDB" id="3207464at2759"/>
<evidence type="ECO:0000259" key="1">
    <source>
        <dbReference type="Pfam" id="PF14551"/>
    </source>
</evidence>
<name>A0A2J7ZK27_9CHLO</name>
<evidence type="ECO:0000313" key="2">
    <source>
        <dbReference type="EMBL" id="PNH00628.1"/>
    </source>
</evidence>
<protein>
    <submittedName>
        <fullName evidence="2">Protein PROLIFERA</fullName>
    </submittedName>
</protein>
<dbReference type="Pfam" id="PF14551">
    <property type="entry name" value="MCM_N"/>
    <property type="match status" value="1"/>
</dbReference>
<accession>A0A2J7ZK27</accession>
<dbReference type="Gene3D" id="3.30.1640.10">
    <property type="entry name" value="mini-chromosome maintenance (MCM) complex, chain A, domain 1"/>
    <property type="match status" value="1"/>
</dbReference>
<proteinExistence type="predicted"/>